<evidence type="ECO:0000256" key="2">
    <source>
        <dbReference type="ARBA" id="ARBA00022553"/>
    </source>
</evidence>
<comment type="caution">
    <text evidence="4">The sequence shown here is derived from an EMBL/GenBank/DDBJ whole genome shotgun (WGS) entry which is preliminary data.</text>
</comment>
<dbReference type="SUPFAM" id="SSF56801">
    <property type="entry name" value="Acetyl-CoA synthetase-like"/>
    <property type="match status" value="1"/>
</dbReference>
<accession>A0ABV5YZX6</accession>
<dbReference type="InterPro" id="IPR042099">
    <property type="entry name" value="ANL_N_sf"/>
</dbReference>
<dbReference type="Gene3D" id="3.40.50.12780">
    <property type="entry name" value="N-terminal domain of ligase-like"/>
    <property type="match status" value="1"/>
</dbReference>
<name>A0ABV5YZX6_9ACTN</name>
<keyword evidence="5" id="KW-1185">Reference proteome</keyword>
<reference evidence="4 5" key="1">
    <citation type="submission" date="2024-09" db="EMBL/GenBank/DDBJ databases">
        <authorList>
            <person name="Sun Q."/>
            <person name="Mori K."/>
        </authorList>
    </citation>
    <scope>NUCLEOTIDE SEQUENCE [LARGE SCALE GENOMIC DNA]</scope>
    <source>
        <strain evidence="4 5">TBRC 0563</strain>
    </source>
</reference>
<sequence>VDPGYPAERIRFMLDDAAPAAVLTGAGVLAPEIADRRGVLALDDPETAAAIAALPPGALSDGERVRPADGPHPAYVIYTSGSTGRPKGVTLPGHTLAHLLARDVVAVESGPGARVLQFASPSFDVSLQEIGSAILTGGTLVVPPDEVRADAAALARWLDAEAVSVLRAPNVVLEAVVGAAAEERLPLAALRHLVQAGEALRITDELREFRVARPHLSVHNDYGPAETHVVTGHRLPDEPADWPASAPIGTALPGHRVAVLDPALRPVPYGVAGE</sequence>
<dbReference type="EMBL" id="JBHLZP010001196">
    <property type="protein sequence ID" value="MFB9840610.1"/>
    <property type="molecule type" value="Genomic_DNA"/>
</dbReference>
<dbReference type="RefSeq" id="WP_378213841.1">
    <property type="nucleotide sequence ID" value="NZ_JBHLZP010001196.1"/>
</dbReference>
<dbReference type="InterPro" id="IPR020845">
    <property type="entry name" value="AMP-binding_CS"/>
</dbReference>
<feature type="non-terminal residue" evidence="4">
    <location>
        <position position="274"/>
    </location>
</feature>
<dbReference type="PANTHER" id="PTHR44845">
    <property type="entry name" value="CARRIER DOMAIN-CONTAINING PROTEIN"/>
    <property type="match status" value="1"/>
</dbReference>
<evidence type="ECO:0000259" key="3">
    <source>
        <dbReference type="Pfam" id="PF00501"/>
    </source>
</evidence>
<dbReference type="PROSITE" id="PS00455">
    <property type="entry name" value="AMP_BINDING"/>
    <property type="match status" value="1"/>
</dbReference>
<keyword evidence="1" id="KW-0596">Phosphopantetheine</keyword>
<evidence type="ECO:0000313" key="4">
    <source>
        <dbReference type="EMBL" id="MFB9840610.1"/>
    </source>
</evidence>
<feature type="domain" description="AMP-dependent synthetase/ligase" evidence="3">
    <location>
        <begin position="1"/>
        <end position="274"/>
    </location>
</feature>
<evidence type="ECO:0000313" key="5">
    <source>
        <dbReference type="Proteomes" id="UP001589627"/>
    </source>
</evidence>
<keyword evidence="2" id="KW-0597">Phosphoprotein</keyword>
<dbReference type="Pfam" id="PF00501">
    <property type="entry name" value="AMP-binding"/>
    <property type="match status" value="1"/>
</dbReference>
<feature type="non-terminal residue" evidence="4">
    <location>
        <position position="1"/>
    </location>
</feature>
<dbReference type="InterPro" id="IPR000873">
    <property type="entry name" value="AMP-dep_synth/lig_dom"/>
</dbReference>
<dbReference type="Proteomes" id="UP001589627">
    <property type="component" value="Unassembled WGS sequence"/>
</dbReference>
<evidence type="ECO:0000256" key="1">
    <source>
        <dbReference type="ARBA" id="ARBA00022450"/>
    </source>
</evidence>
<organism evidence="4 5">
    <name type="scientific">Actinoallomurus acaciae</name>
    <dbReference type="NCBI Taxonomy" id="502577"/>
    <lineage>
        <taxon>Bacteria</taxon>
        <taxon>Bacillati</taxon>
        <taxon>Actinomycetota</taxon>
        <taxon>Actinomycetes</taxon>
        <taxon>Streptosporangiales</taxon>
        <taxon>Thermomonosporaceae</taxon>
        <taxon>Actinoallomurus</taxon>
    </lineage>
</organism>
<gene>
    <name evidence="4" type="ORF">ACFFNX_51565</name>
</gene>
<proteinExistence type="predicted"/>
<protein>
    <submittedName>
        <fullName evidence="4">AMP-binding protein</fullName>
    </submittedName>
</protein>
<dbReference type="PANTHER" id="PTHR44845:SF6">
    <property type="entry name" value="BETA-ALANINE-ACTIVATING ENZYME"/>
    <property type="match status" value="1"/>
</dbReference>